<gene>
    <name evidence="1" type="ORF">GALMADRAFT_148385</name>
</gene>
<dbReference type="Proteomes" id="UP000027222">
    <property type="component" value="Unassembled WGS sequence"/>
</dbReference>
<keyword evidence="2" id="KW-1185">Reference proteome</keyword>
<evidence type="ECO:0000313" key="2">
    <source>
        <dbReference type="Proteomes" id="UP000027222"/>
    </source>
</evidence>
<proteinExistence type="predicted"/>
<reference evidence="2" key="1">
    <citation type="journal article" date="2014" name="Proc. Natl. Acad. Sci. U.S.A.">
        <title>Extensive sampling of basidiomycete genomes demonstrates inadequacy of the white-rot/brown-rot paradigm for wood decay fungi.</title>
        <authorList>
            <person name="Riley R."/>
            <person name="Salamov A.A."/>
            <person name="Brown D.W."/>
            <person name="Nagy L.G."/>
            <person name="Floudas D."/>
            <person name="Held B.W."/>
            <person name="Levasseur A."/>
            <person name="Lombard V."/>
            <person name="Morin E."/>
            <person name="Otillar R."/>
            <person name="Lindquist E.A."/>
            <person name="Sun H."/>
            <person name="LaButti K.M."/>
            <person name="Schmutz J."/>
            <person name="Jabbour D."/>
            <person name="Luo H."/>
            <person name="Baker S.E."/>
            <person name="Pisabarro A.G."/>
            <person name="Walton J.D."/>
            <person name="Blanchette R.A."/>
            <person name="Henrissat B."/>
            <person name="Martin F."/>
            <person name="Cullen D."/>
            <person name="Hibbett D.S."/>
            <person name="Grigoriev I.V."/>
        </authorList>
    </citation>
    <scope>NUCLEOTIDE SEQUENCE [LARGE SCALE GENOMIC DNA]</scope>
    <source>
        <strain evidence="2">CBS 339.88</strain>
    </source>
</reference>
<accession>A0A067S7C9</accession>
<sequence>MKKNYEVVMLDGLLFPLSGEAKIEKVAALSSSATERIPSLKTVFEGMESIAIHKTRITLNDVDNVPFVFDVFFRYDEAMGDNQALRYLDDRITWRGDMFTLKVGHRVEYVGIKTYADRHLAEQATSRVLLTAIVCAQIALAARRAPVFPRNIDVD</sequence>
<organism evidence="1 2">
    <name type="scientific">Galerina marginata (strain CBS 339.88)</name>
    <dbReference type="NCBI Taxonomy" id="685588"/>
    <lineage>
        <taxon>Eukaryota</taxon>
        <taxon>Fungi</taxon>
        <taxon>Dikarya</taxon>
        <taxon>Basidiomycota</taxon>
        <taxon>Agaricomycotina</taxon>
        <taxon>Agaricomycetes</taxon>
        <taxon>Agaricomycetidae</taxon>
        <taxon>Agaricales</taxon>
        <taxon>Agaricineae</taxon>
        <taxon>Strophariaceae</taxon>
        <taxon>Galerina</taxon>
    </lineage>
</organism>
<dbReference type="AlphaFoldDB" id="A0A067S7C9"/>
<dbReference type="EMBL" id="KL142432">
    <property type="protein sequence ID" value="KDR65802.1"/>
    <property type="molecule type" value="Genomic_DNA"/>
</dbReference>
<evidence type="ECO:0000313" key="1">
    <source>
        <dbReference type="EMBL" id="KDR65802.1"/>
    </source>
</evidence>
<dbReference type="HOGENOM" id="CLU_1704341_0_0_1"/>
<protein>
    <submittedName>
        <fullName evidence="1">Uncharacterized protein</fullName>
    </submittedName>
</protein>
<name>A0A067S7C9_GALM3</name>